<gene>
    <name evidence="2" type="ORF">LMG27952_07664</name>
</gene>
<dbReference type="PROSITE" id="PS51819">
    <property type="entry name" value="VOC"/>
    <property type="match status" value="2"/>
</dbReference>
<dbReference type="Proteomes" id="UP000656319">
    <property type="component" value="Unassembled WGS sequence"/>
</dbReference>
<dbReference type="RefSeq" id="WP_201701061.1">
    <property type="nucleotide sequence ID" value="NZ_CAJHCQ010000043.1"/>
</dbReference>
<organism evidence="2 3">
    <name type="scientific">Paraburkholderia hiiakae</name>
    <dbReference type="NCBI Taxonomy" id="1081782"/>
    <lineage>
        <taxon>Bacteria</taxon>
        <taxon>Pseudomonadati</taxon>
        <taxon>Pseudomonadota</taxon>
        <taxon>Betaproteobacteria</taxon>
        <taxon>Burkholderiales</taxon>
        <taxon>Burkholderiaceae</taxon>
        <taxon>Paraburkholderia</taxon>
    </lineage>
</organism>
<protein>
    <recommendedName>
        <fullName evidence="1">VOC domain-containing protein</fullName>
    </recommendedName>
</protein>
<feature type="domain" description="VOC" evidence="1">
    <location>
        <begin position="11"/>
        <end position="122"/>
    </location>
</feature>
<dbReference type="InterPro" id="IPR037523">
    <property type="entry name" value="VOC_core"/>
</dbReference>
<dbReference type="SUPFAM" id="SSF54593">
    <property type="entry name" value="Glyoxalase/Bleomycin resistance protein/Dihydroxybiphenyl dioxygenase"/>
    <property type="match status" value="1"/>
</dbReference>
<evidence type="ECO:0000313" key="2">
    <source>
        <dbReference type="EMBL" id="CAD6562049.1"/>
    </source>
</evidence>
<keyword evidence="3" id="KW-1185">Reference proteome</keyword>
<feature type="domain" description="VOC" evidence="1">
    <location>
        <begin position="158"/>
        <end position="273"/>
    </location>
</feature>
<evidence type="ECO:0000259" key="1">
    <source>
        <dbReference type="PROSITE" id="PS51819"/>
    </source>
</evidence>
<proteinExistence type="predicted"/>
<comment type="caution">
    <text evidence="2">The sequence shown here is derived from an EMBL/GenBank/DDBJ whole genome shotgun (WGS) entry which is preliminary data.</text>
</comment>
<reference evidence="2 3" key="1">
    <citation type="submission" date="2020-10" db="EMBL/GenBank/DDBJ databases">
        <authorList>
            <person name="Peeters C."/>
        </authorList>
    </citation>
    <scope>NUCLEOTIDE SEQUENCE [LARGE SCALE GENOMIC DNA]</scope>
    <source>
        <strain evidence="2 3">LMG 27952</strain>
    </source>
</reference>
<dbReference type="Gene3D" id="3.10.180.10">
    <property type="entry name" value="2,3-Dihydroxybiphenyl 1,2-Dioxygenase, domain 1"/>
    <property type="match status" value="2"/>
</dbReference>
<dbReference type="Pfam" id="PF00903">
    <property type="entry name" value="Glyoxalase"/>
    <property type="match status" value="1"/>
</dbReference>
<dbReference type="InterPro" id="IPR004360">
    <property type="entry name" value="Glyas_Fos-R_dOase_dom"/>
</dbReference>
<name>A0ABM8PBK0_9BURK</name>
<dbReference type="InterPro" id="IPR029068">
    <property type="entry name" value="Glyas_Bleomycin-R_OHBP_Dase"/>
</dbReference>
<accession>A0ABM8PBK0</accession>
<evidence type="ECO:0000313" key="3">
    <source>
        <dbReference type="Proteomes" id="UP000656319"/>
    </source>
</evidence>
<dbReference type="EMBL" id="CAJHCQ010000043">
    <property type="protein sequence ID" value="CAD6562049.1"/>
    <property type="molecule type" value="Genomic_DNA"/>
</dbReference>
<sequence>MTQNRRPDRLGIHSIGEFRMTVPSLDEARRFYTAFGLDVQSDGKNGLSIRTFGSPHIWGRLREGARKKFEWLTLHCFEDDLEALRDRARSAGVDAIVPPPDADPSGFWIRNPDGMPLQIRAGLKTTLDEAAHWNPPLPVDGVRCAPYRRNTPPVRPTRLSHIAFATPGVPAQIDFCERVLGLRLSDRSGDGVAFIHAPHGGDHHLFALAASSGPALHHLSWDVPTVEEVGLGYMQMNAAGYRNGWGIGRHVLGSNYFYYVQDPWGSFSEYSATMDYIPASADWVALDHAPEDSMYLWGPDLPVIFVENSEQGA</sequence>